<dbReference type="PANTHER" id="PTHR34580:SF3">
    <property type="entry name" value="PROTEIN PAFB"/>
    <property type="match status" value="1"/>
</dbReference>
<organism evidence="5 6">
    <name type="scientific">Microbacterium flavum</name>
    <dbReference type="NCBI Taxonomy" id="415216"/>
    <lineage>
        <taxon>Bacteria</taxon>
        <taxon>Bacillati</taxon>
        <taxon>Actinomycetota</taxon>
        <taxon>Actinomycetes</taxon>
        <taxon>Micrococcales</taxon>
        <taxon>Microbacteriaceae</taxon>
        <taxon>Microbacterium</taxon>
    </lineage>
</organism>
<evidence type="ECO:0000313" key="5">
    <source>
        <dbReference type="EMBL" id="MBT8798434.1"/>
    </source>
</evidence>
<name>A0ABS5XV91_9MICO</name>
<dbReference type="SUPFAM" id="SSF46785">
    <property type="entry name" value="Winged helix' DNA-binding domain"/>
    <property type="match status" value="1"/>
</dbReference>
<dbReference type="EMBL" id="JAFLHG010000008">
    <property type="protein sequence ID" value="MBT8798434.1"/>
    <property type="molecule type" value="Genomic_DNA"/>
</dbReference>
<dbReference type="Pfam" id="PF08279">
    <property type="entry name" value="HTH_11"/>
    <property type="match status" value="1"/>
</dbReference>
<sequence>MATTSARALKLLSMMSSGATLNSALLAERLGVAERTVRRDMETLRDLGYEVEPIKGLGGGYRLRGGSRLPPMVFDEDQVVAIAVALQTAPTVLAGISESNNRALDTVRQVMPEQLRIESDAFTVTSVPNYWEFPAAPIGAQVVRDVGAAVRRRHVLRADYLESATEMVRMRVEPHQMIVWAARWYLVAFDLDAQEWRALRLDRLHAKDPTYVPFPDRELPAGSAEEFVKHTFDRGDSVAGWPCQGSVVLAVPPEIAAEFAPGGAVVQKVTAGTSRLTMGAWSWIGLAGLFITFAADMTEIEPLELRQAFATVRSRLGRLPGTPTP</sequence>
<dbReference type="InterPro" id="IPR036390">
    <property type="entry name" value="WH_DNA-bd_sf"/>
</dbReference>
<dbReference type="InterPro" id="IPR026881">
    <property type="entry name" value="WYL_dom"/>
</dbReference>
<proteinExistence type="predicted"/>
<dbReference type="InterPro" id="IPR036388">
    <property type="entry name" value="WH-like_DNA-bd_sf"/>
</dbReference>
<gene>
    <name evidence="5" type="ORF">J0P97_10160</name>
</gene>
<dbReference type="InterPro" id="IPR051534">
    <property type="entry name" value="CBASS_pafABC_assoc_protein"/>
</dbReference>
<dbReference type="Proteomes" id="UP000740605">
    <property type="component" value="Unassembled WGS sequence"/>
</dbReference>
<dbReference type="PROSITE" id="PS52050">
    <property type="entry name" value="WYL"/>
    <property type="match status" value="1"/>
</dbReference>
<dbReference type="InterPro" id="IPR013196">
    <property type="entry name" value="HTH_11"/>
</dbReference>
<evidence type="ECO:0000256" key="3">
    <source>
        <dbReference type="ARBA" id="ARBA00023163"/>
    </source>
</evidence>
<dbReference type="Gene3D" id="1.10.10.10">
    <property type="entry name" value="Winged helix-like DNA-binding domain superfamily/Winged helix DNA-binding domain"/>
    <property type="match status" value="1"/>
</dbReference>
<feature type="domain" description="HTH deoR-type" evidence="4">
    <location>
        <begin position="4"/>
        <end position="69"/>
    </location>
</feature>
<dbReference type="PROSITE" id="PS51000">
    <property type="entry name" value="HTH_DEOR_2"/>
    <property type="match status" value="1"/>
</dbReference>
<dbReference type="Pfam" id="PF13280">
    <property type="entry name" value="WYL"/>
    <property type="match status" value="1"/>
</dbReference>
<evidence type="ECO:0000313" key="6">
    <source>
        <dbReference type="Proteomes" id="UP000740605"/>
    </source>
</evidence>
<dbReference type="InterPro" id="IPR018356">
    <property type="entry name" value="Tscrpt_reg_HTH_DeoR_CS"/>
</dbReference>
<dbReference type="PANTHER" id="PTHR34580">
    <property type="match status" value="1"/>
</dbReference>
<evidence type="ECO:0000259" key="4">
    <source>
        <dbReference type="PROSITE" id="PS51000"/>
    </source>
</evidence>
<reference evidence="5 6" key="1">
    <citation type="submission" date="2021-03" db="EMBL/GenBank/DDBJ databases">
        <title>Microbacterium pauli sp. nov., isolated from microfiltered milk.</title>
        <authorList>
            <person name="Bellassi P."/>
            <person name="Fontana A."/>
            <person name="Callegari M.L."/>
            <person name="Lorenzo M."/>
            <person name="Cappa F."/>
        </authorList>
    </citation>
    <scope>NUCLEOTIDE SEQUENCE [LARGE SCALE GENOMIC DNA]</scope>
    <source>
        <strain evidence="5 6">DSM 18909</strain>
    </source>
</reference>
<keyword evidence="3" id="KW-0804">Transcription</keyword>
<protein>
    <submittedName>
        <fullName evidence="5">WYL domain-containing protein</fullName>
    </submittedName>
</protein>
<dbReference type="PROSITE" id="PS00894">
    <property type="entry name" value="HTH_DEOR_1"/>
    <property type="match status" value="1"/>
</dbReference>
<dbReference type="InterPro" id="IPR001034">
    <property type="entry name" value="DeoR_HTH"/>
</dbReference>
<evidence type="ECO:0000256" key="1">
    <source>
        <dbReference type="ARBA" id="ARBA00023015"/>
    </source>
</evidence>
<evidence type="ECO:0000256" key="2">
    <source>
        <dbReference type="ARBA" id="ARBA00023125"/>
    </source>
</evidence>
<keyword evidence="6" id="KW-1185">Reference proteome</keyword>
<dbReference type="RefSeq" id="WP_215487663.1">
    <property type="nucleotide sequence ID" value="NZ_BAAAPJ010000006.1"/>
</dbReference>
<keyword evidence="1" id="KW-0805">Transcription regulation</keyword>
<keyword evidence="2" id="KW-0238">DNA-binding</keyword>
<accession>A0ABS5XV91</accession>
<comment type="caution">
    <text evidence="5">The sequence shown here is derived from an EMBL/GenBank/DDBJ whole genome shotgun (WGS) entry which is preliminary data.</text>
</comment>